<name>A0ABY6BHS4_9GAMM</name>
<feature type="region of interest" description="Disordered" evidence="1">
    <location>
        <begin position="1"/>
        <end position="24"/>
    </location>
</feature>
<feature type="region of interest" description="Disordered" evidence="1">
    <location>
        <begin position="116"/>
        <end position="163"/>
    </location>
</feature>
<feature type="transmembrane region" description="Helical" evidence="2">
    <location>
        <begin position="36"/>
        <end position="54"/>
    </location>
</feature>
<evidence type="ECO:0000313" key="4">
    <source>
        <dbReference type="EMBL" id="UXI68630.1"/>
    </source>
</evidence>
<feature type="compositionally biased region" description="Low complexity" evidence="1">
    <location>
        <begin position="68"/>
        <end position="97"/>
    </location>
</feature>
<accession>A0ABY6BHS4</accession>
<protein>
    <submittedName>
        <fullName evidence="4">General secretion pathway protein GspB</fullName>
    </submittedName>
</protein>
<dbReference type="InterPro" id="IPR032389">
    <property type="entry name" value="GspB_C"/>
</dbReference>
<feature type="region of interest" description="Disordered" evidence="1">
    <location>
        <begin position="232"/>
        <end position="282"/>
    </location>
</feature>
<organism evidence="4 5">
    <name type="scientific">Tahibacter amnicola</name>
    <dbReference type="NCBI Taxonomy" id="2976241"/>
    <lineage>
        <taxon>Bacteria</taxon>
        <taxon>Pseudomonadati</taxon>
        <taxon>Pseudomonadota</taxon>
        <taxon>Gammaproteobacteria</taxon>
        <taxon>Lysobacterales</taxon>
        <taxon>Rhodanobacteraceae</taxon>
        <taxon>Tahibacter</taxon>
    </lineage>
</organism>
<feature type="region of interest" description="Disordered" evidence="1">
    <location>
        <begin position="181"/>
        <end position="204"/>
    </location>
</feature>
<proteinExistence type="predicted"/>
<evidence type="ECO:0000256" key="1">
    <source>
        <dbReference type="SAM" id="MobiDB-lite"/>
    </source>
</evidence>
<evidence type="ECO:0000259" key="3">
    <source>
        <dbReference type="Pfam" id="PF16537"/>
    </source>
</evidence>
<feature type="compositionally biased region" description="Basic and acidic residues" evidence="1">
    <location>
        <begin position="1"/>
        <end position="13"/>
    </location>
</feature>
<dbReference type="EMBL" id="CP104694">
    <property type="protein sequence ID" value="UXI68630.1"/>
    <property type="molecule type" value="Genomic_DNA"/>
</dbReference>
<feature type="region of interest" description="Disordered" evidence="1">
    <location>
        <begin position="60"/>
        <end position="101"/>
    </location>
</feature>
<gene>
    <name evidence="4" type="ORF">N4264_02975</name>
</gene>
<dbReference type="Proteomes" id="UP001064632">
    <property type="component" value="Chromosome"/>
</dbReference>
<keyword evidence="2" id="KW-0812">Transmembrane</keyword>
<reference evidence="4" key="1">
    <citation type="submission" date="2022-09" db="EMBL/GenBank/DDBJ databases">
        <title>Tahibacter sp. nov., isolated from a fresh water.</title>
        <authorList>
            <person name="Baek J.H."/>
            <person name="Lee J.K."/>
            <person name="Kim J.M."/>
            <person name="Jeon C.O."/>
        </authorList>
    </citation>
    <scope>NUCLEOTIDE SEQUENCE</scope>
    <source>
        <strain evidence="4">W38</strain>
    </source>
</reference>
<feature type="compositionally biased region" description="Low complexity" evidence="1">
    <location>
        <begin position="270"/>
        <end position="282"/>
    </location>
</feature>
<sequence>MSLIHEALKKAEQQRQLGEPPTLGTAFATRRRRRPLLPFLSIAIVAALGIGWWTSRVPAPPTPDARQSATTAAPAATPATKGTAAPAASPSNPVAESTAASRKPVMAAGAVPNPNVVDTLAPAPPVHNQAPAPQAPTVRDVAERESESHPDGTNPLAPGESAPTMLAQADPAATDAIDDPDAVQAKSAAKARQSASAPLAPGHPEAARLPAAVQPRPHGIPTEAIRPPAATKPALVSAPPPPPPPQPPAQPPVNAAPASAAAPAPPPPAAVQASQPAAANPPAAAPLESLPMYWQLPFDVRRELPELKLSMHVYSATPAQRFVVVNGVRQVEGDSFGTDVKLVEIRSDGAVLEFHGQRFLLPRGGS</sequence>
<feature type="domain" description="Type II secretion system protein GspB C-terminal" evidence="3">
    <location>
        <begin position="304"/>
        <end position="362"/>
    </location>
</feature>
<evidence type="ECO:0000256" key="2">
    <source>
        <dbReference type="SAM" id="Phobius"/>
    </source>
</evidence>
<feature type="compositionally biased region" description="Pro residues" evidence="1">
    <location>
        <begin position="238"/>
        <end position="251"/>
    </location>
</feature>
<dbReference type="RefSeq" id="WP_261695588.1">
    <property type="nucleotide sequence ID" value="NZ_CP104694.1"/>
</dbReference>
<keyword evidence="2" id="KW-1133">Transmembrane helix</keyword>
<feature type="compositionally biased region" description="Basic and acidic residues" evidence="1">
    <location>
        <begin position="140"/>
        <end position="150"/>
    </location>
</feature>
<dbReference type="Pfam" id="PF16537">
    <property type="entry name" value="T2SSB"/>
    <property type="match status" value="1"/>
</dbReference>
<keyword evidence="5" id="KW-1185">Reference proteome</keyword>
<feature type="compositionally biased region" description="Low complexity" evidence="1">
    <location>
        <begin position="182"/>
        <end position="197"/>
    </location>
</feature>
<feature type="compositionally biased region" description="Low complexity" evidence="1">
    <location>
        <begin position="252"/>
        <end position="262"/>
    </location>
</feature>
<keyword evidence="2" id="KW-0472">Membrane</keyword>
<evidence type="ECO:0000313" key="5">
    <source>
        <dbReference type="Proteomes" id="UP001064632"/>
    </source>
</evidence>